<proteinExistence type="predicted"/>
<feature type="domain" description="RNase H type-1" evidence="1">
    <location>
        <begin position="148"/>
        <end position="265"/>
    </location>
</feature>
<dbReference type="Gene3D" id="3.30.420.10">
    <property type="entry name" value="Ribonuclease H-like superfamily/Ribonuclease H"/>
    <property type="match status" value="1"/>
</dbReference>
<dbReference type="PANTHER" id="PTHR47723">
    <property type="entry name" value="OS05G0353850 PROTEIN"/>
    <property type="match status" value="1"/>
</dbReference>
<dbReference type="EMBL" id="JABEZW010228915">
    <property type="protein sequence ID" value="MBA0789040.1"/>
    <property type="molecule type" value="Genomic_DNA"/>
</dbReference>
<evidence type="ECO:0000313" key="3">
    <source>
        <dbReference type="Proteomes" id="UP000593568"/>
    </source>
</evidence>
<organism evidence="2 3">
    <name type="scientific">Gossypium trilobum</name>
    <dbReference type="NCBI Taxonomy" id="34281"/>
    <lineage>
        <taxon>Eukaryota</taxon>
        <taxon>Viridiplantae</taxon>
        <taxon>Streptophyta</taxon>
        <taxon>Embryophyta</taxon>
        <taxon>Tracheophyta</taxon>
        <taxon>Spermatophyta</taxon>
        <taxon>Magnoliopsida</taxon>
        <taxon>eudicotyledons</taxon>
        <taxon>Gunneridae</taxon>
        <taxon>Pentapetalae</taxon>
        <taxon>rosids</taxon>
        <taxon>malvids</taxon>
        <taxon>Malvales</taxon>
        <taxon>Malvaceae</taxon>
        <taxon>Malvoideae</taxon>
        <taxon>Gossypium</taxon>
    </lineage>
</organism>
<dbReference type="Pfam" id="PF13456">
    <property type="entry name" value="RVT_3"/>
    <property type="match status" value="1"/>
</dbReference>
<dbReference type="GO" id="GO:0004523">
    <property type="term" value="F:RNA-DNA hybrid ribonuclease activity"/>
    <property type="evidence" value="ECO:0007669"/>
    <property type="project" value="InterPro"/>
</dbReference>
<accession>A0A7J9FUN7</accession>
<dbReference type="InterPro" id="IPR012337">
    <property type="entry name" value="RNaseH-like_sf"/>
</dbReference>
<evidence type="ECO:0000313" key="2">
    <source>
        <dbReference type="EMBL" id="MBA0789040.1"/>
    </source>
</evidence>
<dbReference type="AlphaFoldDB" id="A0A7J9FUN7"/>
<reference evidence="2 3" key="1">
    <citation type="journal article" date="2019" name="Genome Biol. Evol.">
        <title>Insights into the evolution of the New World diploid cottons (Gossypium, subgenus Houzingenia) based on genome sequencing.</title>
        <authorList>
            <person name="Grover C.E."/>
            <person name="Arick M.A. 2nd"/>
            <person name="Thrash A."/>
            <person name="Conover J.L."/>
            <person name="Sanders W.S."/>
            <person name="Peterson D.G."/>
            <person name="Frelichowski J.E."/>
            <person name="Scheffler J.A."/>
            <person name="Scheffler B.E."/>
            <person name="Wendel J.F."/>
        </authorList>
    </citation>
    <scope>NUCLEOTIDE SEQUENCE [LARGE SCALE GENOMIC DNA]</scope>
    <source>
        <strain evidence="2">8</strain>
        <tissue evidence="2">Leaf</tissue>
    </source>
</reference>
<dbReference type="InterPro" id="IPR036397">
    <property type="entry name" value="RNaseH_sf"/>
</dbReference>
<dbReference type="InterPro" id="IPR044730">
    <property type="entry name" value="RNase_H-like_dom_plant"/>
</dbReference>
<dbReference type="SUPFAM" id="SSF53098">
    <property type="entry name" value="Ribonuclease H-like"/>
    <property type="match status" value="1"/>
</dbReference>
<dbReference type="PANTHER" id="PTHR47723:SF19">
    <property type="entry name" value="POLYNUCLEOTIDYL TRANSFERASE, RIBONUCLEASE H-LIKE SUPERFAMILY PROTEIN"/>
    <property type="match status" value="1"/>
</dbReference>
<evidence type="ECO:0000259" key="1">
    <source>
        <dbReference type="Pfam" id="PF13456"/>
    </source>
</evidence>
<dbReference type="InterPro" id="IPR002156">
    <property type="entry name" value="RNaseH_domain"/>
</dbReference>
<gene>
    <name evidence="2" type="ORF">Gotri_025611</name>
</gene>
<protein>
    <recommendedName>
        <fullName evidence="1">RNase H type-1 domain-containing protein</fullName>
    </recommendedName>
</protein>
<comment type="caution">
    <text evidence="2">The sequence shown here is derived from an EMBL/GenBank/DDBJ whole genome shotgun (WGS) entry which is preliminary data.</text>
</comment>
<dbReference type="InterPro" id="IPR053151">
    <property type="entry name" value="RNase_H-like"/>
</dbReference>
<name>A0A7J9FUN7_9ROSI</name>
<sequence length="281" mass="32352">MARLGREHGIRKRPFGSYRGSSKDLSIFESSFGSFLKARLLTNVERVRRGIGNDSSCKFCGYDSEELIHVLRDYSGPEMFGINFFQLKRELNRNCFVFQDITWSMETIIKVFYSWARRYVTASKTLSHNSRTPLASSPLARNWVCLSTDGSIKIEDDFTAAVRLLRDSNGAWIFGFYRYIGNCFVMDVELWGILDGSQLSLDKDFLCNLIQIDSLETVVVIQEDPIECHKSTLIRRIQQLLTEVSHYHIQHIPKKENKITNAPAKIVCNRRTGIHILEDPQ</sequence>
<keyword evidence="3" id="KW-1185">Reference proteome</keyword>
<dbReference type="CDD" id="cd06222">
    <property type="entry name" value="RNase_H_like"/>
    <property type="match status" value="1"/>
</dbReference>
<dbReference type="GO" id="GO:0003676">
    <property type="term" value="F:nucleic acid binding"/>
    <property type="evidence" value="ECO:0007669"/>
    <property type="project" value="InterPro"/>
</dbReference>
<dbReference type="Proteomes" id="UP000593568">
    <property type="component" value="Unassembled WGS sequence"/>
</dbReference>